<accession>A0A6N2VRQ2</accession>
<proteinExistence type="predicted"/>
<dbReference type="EMBL" id="CACRTG010000028">
    <property type="protein sequence ID" value="VYT29726.1"/>
    <property type="molecule type" value="Genomic_DNA"/>
</dbReference>
<evidence type="ECO:0000313" key="1">
    <source>
        <dbReference type="EMBL" id="VYT29726.1"/>
    </source>
</evidence>
<sequence>MNPDSVLERYADWRDSSSWPVSSRQKAVVSREMKKQADPLSKEGIVGAFCRTYSIEEAIRLFLPDVYQESMMAERFDYIPADSQAGVVIYEGKFAYSHHATDPACGKLLNAFDIVRIHKFGEQDDKADEDTDAGKLPSFKAMSDFAVSDEQVKRTLAKEREKAASAEFDADIGEWQTIQWWRNTERKT</sequence>
<gene>
    <name evidence="1" type="ORF">CNLFYP112_02723</name>
</gene>
<dbReference type="AlphaFoldDB" id="A0A6N2VRQ2"/>
<reference evidence="1" key="1">
    <citation type="submission" date="2019-11" db="EMBL/GenBank/DDBJ databases">
        <authorList>
            <person name="Feng L."/>
        </authorList>
    </citation>
    <scope>NUCLEOTIDE SEQUENCE</scope>
    <source>
        <strain evidence="1">CnexileLFYP112</strain>
    </source>
</reference>
<protein>
    <submittedName>
        <fullName evidence="1">Uncharacterized protein</fullName>
    </submittedName>
</protein>
<organism evidence="1">
    <name type="scientific">[Clostridium] nexile</name>
    <dbReference type="NCBI Taxonomy" id="29361"/>
    <lineage>
        <taxon>Bacteria</taxon>
        <taxon>Bacillati</taxon>
        <taxon>Bacillota</taxon>
        <taxon>Clostridia</taxon>
        <taxon>Lachnospirales</taxon>
        <taxon>Lachnospiraceae</taxon>
        <taxon>Tyzzerella</taxon>
    </lineage>
</organism>
<name>A0A6N2VRQ2_9FIRM</name>